<evidence type="ECO:0000313" key="2">
    <source>
        <dbReference type="Proteomes" id="UP000004263"/>
    </source>
</evidence>
<evidence type="ECO:0008006" key="3">
    <source>
        <dbReference type="Google" id="ProtNLM"/>
    </source>
</evidence>
<dbReference type="Gene3D" id="3.10.129.10">
    <property type="entry name" value="Hotdog Thioesterase"/>
    <property type="match status" value="1"/>
</dbReference>
<protein>
    <recommendedName>
        <fullName evidence="3">Tetrameric acyl-CoA thioesterase</fullName>
    </recommendedName>
</protein>
<proteinExistence type="predicted"/>
<dbReference type="InterPro" id="IPR029069">
    <property type="entry name" value="HotDog_dom_sf"/>
</dbReference>
<organism evidence="1 2">
    <name type="scientific">Bermanella marisrubri</name>
    <dbReference type="NCBI Taxonomy" id="207949"/>
    <lineage>
        <taxon>Bacteria</taxon>
        <taxon>Pseudomonadati</taxon>
        <taxon>Pseudomonadota</taxon>
        <taxon>Gammaproteobacteria</taxon>
        <taxon>Oceanospirillales</taxon>
        <taxon>Oceanospirillaceae</taxon>
        <taxon>Bermanella</taxon>
    </lineage>
</organism>
<dbReference type="Pfam" id="PF14539">
    <property type="entry name" value="DUF4442"/>
    <property type="match status" value="1"/>
</dbReference>
<accession>Q1N190</accession>
<dbReference type="OrthoDB" id="9814774at2"/>
<sequence>MKKNLVQFFNQPRFLRHVLNWYGPYRGAGVKVKHLADDYSSATVEMPLRWYNRNYVGTHFGGSLYSMVDPFHMLLVMNQLGPEYIVWDKEAKIEFISPGRGTVIAHFEVSPEHLDDIKAKTEDGQKYLPEFEVEVRAEDGTLVAKAIKTLYVRKKPQKAKS</sequence>
<reference evidence="1 2" key="1">
    <citation type="submission" date="2006-03" db="EMBL/GenBank/DDBJ databases">
        <authorList>
            <person name="Pinhassi J."/>
            <person name="Pedros-Alio C."/>
            <person name="Ferriera S."/>
            <person name="Johnson J."/>
            <person name="Kravitz S."/>
            <person name="Halpern A."/>
            <person name="Remington K."/>
            <person name="Beeson K."/>
            <person name="Tran B."/>
            <person name="Rogers Y.-H."/>
            <person name="Friedman R."/>
            <person name="Venter J.C."/>
        </authorList>
    </citation>
    <scope>NUCLEOTIDE SEQUENCE [LARGE SCALE GENOMIC DNA]</scope>
    <source>
        <strain evidence="1 2">RED65</strain>
    </source>
</reference>
<keyword evidence="2" id="KW-1185">Reference proteome</keyword>
<evidence type="ECO:0000313" key="1">
    <source>
        <dbReference type="EMBL" id="EAT11961.1"/>
    </source>
</evidence>
<dbReference type="STRING" id="207949.RED65_11490"/>
<name>Q1N190_9GAMM</name>
<dbReference type="SUPFAM" id="SSF54637">
    <property type="entry name" value="Thioesterase/thiol ester dehydrase-isomerase"/>
    <property type="match status" value="1"/>
</dbReference>
<dbReference type="RefSeq" id="WP_007017425.1">
    <property type="nucleotide sequence ID" value="NZ_CH724113.1"/>
</dbReference>
<gene>
    <name evidence="1" type="ORF">RED65_11490</name>
</gene>
<dbReference type="InterPro" id="IPR027961">
    <property type="entry name" value="DUF4442"/>
</dbReference>
<dbReference type="Proteomes" id="UP000004263">
    <property type="component" value="Unassembled WGS sequence"/>
</dbReference>
<dbReference type="AlphaFoldDB" id="Q1N190"/>
<dbReference type="HOGENOM" id="CLU_116159_0_0_6"/>
<dbReference type="EMBL" id="AAQH01000011">
    <property type="protein sequence ID" value="EAT11961.1"/>
    <property type="molecule type" value="Genomic_DNA"/>
</dbReference>
<comment type="caution">
    <text evidence="1">The sequence shown here is derived from an EMBL/GenBank/DDBJ whole genome shotgun (WGS) entry which is preliminary data.</text>
</comment>